<dbReference type="Proteomes" id="UP000473525">
    <property type="component" value="Unassembled WGS sequence"/>
</dbReference>
<evidence type="ECO:0000313" key="2">
    <source>
        <dbReference type="EMBL" id="MVQ50313.1"/>
    </source>
</evidence>
<gene>
    <name evidence="2" type="ORF">GON03_14095</name>
</gene>
<organism evidence="2 3">
    <name type="scientific">Nocardioides agri</name>
    <dbReference type="NCBI Taxonomy" id="2682843"/>
    <lineage>
        <taxon>Bacteria</taxon>
        <taxon>Bacillati</taxon>
        <taxon>Actinomycetota</taxon>
        <taxon>Actinomycetes</taxon>
        <taxon>Propionibacteriales</taxon>
        <taxon>Nocardioidaceae</taxon>
        <taxon>Nocardioides</taxon>
    </lineage>
</organism>
<dbReference type="InterPro" id="IPR034660">
    <property type="entry name" value="DinB/YfiT-like"/>
</dbReference>
<proteinExistence type="predicted"/>
<accession>A0A6L6XU93</accession>
<sequence>MDAEYWSAVKDLRLGIADLLESLAPQEWDAPSLCAGWRVRDVAGHLAVVPVISVGRMLSVAPRAGFNPQRINTRVAVQEGSRRPEEIVALIRERADLRATSRLLDVRNSLFDLVVHGQDIARPLGREFDVPPDLTRRGLDRVWEMGWPFRARRRLAGLRLVATDTDWEVGDGEQVAGPAMALILLLTGRDEVAAPDLVGPGVGQLRRAS</sequence>
<protein>
    <submittedName>
        <fullName evidence="2">Maleylpyruvate isomerase family mycothiol-dependent enzyme</fullName>
    </submittedName>
</protein>
<name>A0A6L6XU93_9ACTN</name>
<dbReference type="NCBIfam" id="TIGR03083">
    <property type="entry name" value="maleylpyruvate isomerase family mycothiol-dependent enzyme"/>
    <property type="match status" value="1"/>
</dbReference>
<keyword evidence="2" id="KW-0670">Pyruvate</keyword>
<reference evidence="2 3" key="1">
    <citation type="submission" date="2019-12" db="EMBL/GenBank/DDBJ databases">
        <authorList>
            <person name="Huq M.A."/>
        </authorList>
    </citation>
    <scope>NUCLEOTIDE SEQUENCE [LARGE SCALE GENOMIC DNA]</scope>
    <source>
        <strain evidence="2 3">MAH-18</strain>
    </source>
</reference>
<dbReference type="GO" id="GO:0016853">
    <property type="term" value="F:isomerase activity"/>
    <property type="evidence" value="ECO:0007669"/>
    <property type="project" value="UniProtKB-KW"/>
</dbReference>
<dbReference type="EMBL" id="WSEK01000004">
    <property type="protein sequence ID" value="MVQ50313.1"/>
    <property type="molecule type" value="Genomic_DNA"/>
</dbReference>
<feature type="domain" description="Mycothiol-dependent maleylpyruvate isomerase metal-binding" evidence="1">
    <location>
        <begin position="16"/>
        <end position="97"/>
    </location>
</feature>
<dbReference type="Gene3D" id="1.20.120.450">
    <property type="entry name" value="dinb family like domain"/>
    <property type="match status" value="1"/>
</dbReference>
<comment type="caution">
    <text evidence="2">The sequence shown here is derived from an EMBL/GenBank/DDBJ whole genome shotgun (WGS) entry which is preliminary data.</text>
</comment>
<dbReference type="InterPro" id="IPR024344">
    <property type="entry name" value="MDMPI_metal-binding"/>
</dbReference>
<keyword evidence="3" id="KW-1185">Reference proteome</keyword>
<evidence type="ECO:0000313" key="3">
    <source>
        <dbReference type="Proteomes" id="UP000473525"/>
    </source>
</evidence>
<dbReference type="Pfam" id="PF11716">
    <property type="entry name" value="MDMPI_N"/>
    <property type="match status" value="1"/>
</dbReference>
<dbReference type="GO" id="GO:0046872">
    <property type="term" value="F:metal ion binding"/>
    <property type="evidence" value="ECO:0007669"/>
    <property type="project" value="InterPro"/>
</dbReference>
<evidence type="ECO:0000259" key="1">
    <source>
        <dbReference type="Pfam" id="PF11716"/>
    </source>
</evidence>
<dbReference type="InterPro" id="IPR017517">
    <property type="entry name" value="Maleyloyr_isom"/>
</dbReference>
<keyword evidence="2" id="KW-0413">Isomerase</keyword>
<dbReference type="SUPFAM" id="SSF109854">
    <property type="entry name" value="DinB/YfiT-like putative metalloenzymes"/>
    <property type="match status" value="1"/>
</dbReference>
<dbReference type="RefSeq" id="WP_157343324.1">
    <property type="nucleotide sequence ID" value="NZ_WSEK01000004.1"/>
</dbReference>
<dbReference type="AlphaFoldDB" id="A0A6L6XU93"/>